<dbReference type="Proteomes" id="UP000193920">
    <property type="component" value="Unassembled WGS sequence"/>
</dbReference>
<dbReference type="EMBL" id="MCOG01000001">
    <property type="protein sequence ID" value="ORY87181.1"/>
    <property type="molecule type" value="Genomic_DNA"/>
</dbReference>
<feature type="region of interest" description="Disordered" evidence="1">
    <location>
        <begin position="1"/>
        <end position="22"/>
    </location>
</feature>
<evidence type="ECO:0000313" key="3">
    <source>
        <dbReference type="Proteomes" id="UP000193920"/>
    </source>
</evidence>
<sequence length="183" mass="20761">MLTQVQKTTTTEETASTTQAQKTTTIVRTTTKITVITTKKTIKPSTTTIKKVTTSATTTKKNNPTTQSLPLIHIITMYNQNYYVGIEKTTKPYDLNISKNKTNLYSNIKSSRVWSEIRNSAELCLGNINNNYLNKHKIDKATIKKDYLIFLPCDDSNVLHFYQYTIKTVDTIVKVGENQIILS</sequence>
<organism evidence="2 3">
    <name type="scientific">Neocallimastix californiae</name>
    <dbReference type="NCBI Taxonomy" id="1754190"/>
    <lineage>
        <taxon>Eukaryota</taxon>
        <taxon>Fungi</taxon>
        <taxon>Fungi incertae sedis</taxon>
        <taxon>Chytridiomycota</taxon>
        <taxon>Chytridiomycota incertae sedis</taxon>
        <taxon>Neocallimastigomycetes</taxon>
        <taxon>Neocallimastigales</taxon>
        <taxon>Neocallimastigaceae</taxon>
        <taxon>Neocallimastix</taxon>
    </lineage>
</organism>
<gene>
    <name evidence="2" type="ORF">LY90DRAFT_498424</name>
</gene>
<evidence type="ECO:0000313" key="2">
    <source>
        <dbReference type="EMBL" id="ORY87181.1"/>
    </source>
</evidence>
<dbReference type="AlphaFoldDB" id="A0A1Y2FT44"/>
<keyword evidence="3" id="KW-1185">Reference proteome</keyword>
<comment type="caution">
    <text evidence="2">The sequence shown here is derived from an EMBL/GenBank/DDBJ whole genome shotgun (WGS) entry which is preliminary data.</text>
</comment>
<protein>
    <submittedName>
        <fullName evidence="2">Uncharacterized protein</fullName>
    </submittedName>
</protein>
<accession>A0A1Y2FT44</accession>
<evidence type="ECO:0000256" key="1">
    <source>
        <dbReference type="SAM" id="MobiDB-lite"/>
    </source>
</evidence>
<proteinExistence type="predicted"/>
<reference evidence="2 3" key="1">
    <citation type="submission" date="2016-08" db="EMBL/GenBank/DDBJ databases">
        <title>A Parts List for Fungal Cellulosomes Revealed by Comparative Genomics.</title>
        <authorList>
            <consortium name="DOE Joint Genome Institute"/>
            <person name="Haitjema C.H."/>
            <person name="Gilmore S.P."/>
            <person name="Henske J.K."/>
            <person name="Solomon K.V."/>
            <person name="De Groot R."/>
            <person name="Kuo A."/>
            <person name="Mondo S.J."/>
            <person name="Salamov A.A."/>
            <person name="Labutti K."/>
            <person name="Zhao Z."/>
            <person name="Chiniquy J."/>
            <person name="Barry K."/>
            <person name="Brewer H.M."/>
            <person name="Purvine S.O."/>
            <person name="Wright A.T."/>
            <person name="Boxma B."/>
            <person name="Van Alen T."/>
            <person name="Hackstein J.H."/>
            <person name="Baker S.E."/>
            <person name="Grigoriev I.V."/>
            <person name="O'Malley M.A."/>
        </authorList>
    </citation>
    <scope>NUCLEOTIDE SEQUENCE [LARGE SCALE GENOMIC DNA]</scope>
    <source>
        <strain evidence="2 3">G1</strain>
    </source>
</reference>
<name>A0A1Y2FT44_9FUNG</name>